<gene>
    <name evidence="2" type="ORF">SEMRO_22_G015270.1</name>
</gene>
<dbReference type="OrthoDB" id="10677245at2759"/>
<dbReference type="PANTHER" id="PTHR34123:SF3">
    <property type="entry name" value="SNOAL-LIKE DOMAIN-CONTAINING PROTEIN"/>
    <property type="match status" value="1"/>
</dbReference>
<comment type="caution">
    <text evidence="2">The sequence shown here is derived from an EMBL/GenBank/DDBJ whole genome shotgun (WGS) entry which is preliminary data.</text>
</comment>
<sequence>MVVPSKIRQMLLLLTCLVVLLPFGEVEGWSAHSELCRRKLLARTCASFIAGATVATPSACVATYYEPSTTTNELPLALRDFTKLAPLGKEKTIDGDGKTLNLSLTELAKRLEEDLSQGHTGQGGYFISADIDETIFRDDCVFVDPTNRVASLSQYRNALRILFDPNQSTVDLLGPIEINEQERTLIATIRSQGVLQLPWKPSVSPYESSIVYSIDDLGLVKEQSQTWSKSATKALQESFTPSFFRAAKEN</sequence>
<dbReference type="EMBL" id="CAICTM010000022">
    <property type="protein sequence ID" value="CAB9497583.1"/>
    <property type="molecule type" value="Genomic_DNA"/>
</dbReference>
<reference evidence="2" key="1">
    <citation type="submission" date="2020-06" db="EMBL/GenBank/DDBJ databases">
        <authorList>
            <consortium name="Plant Systems Biology data submission"/>
        </authorList>
    </citation>
    <scope>NUCLEOTIDE SEQUENCE</scope>
    <source>
        <strain evidence="2">D6</strain>
    </source>
</reference>
<feature type="chain" id="PRO_5040131763" evidence="1">
    <location>
        <begin position="29"/>
        <end position="250"/>
    </location>
</feature>
<evidence type="ECO:0000256" key="1">
    <source>
        <dbReference type="SAM" id="SignalP"/>
    </source>
</evidence>
<accession>A0A9N8D714</accession>
<proteinExistence type="predicted"/>
<feature type="signal peptide" evidence="1">
    <location>
        <begin position="1"/>
        <end position="28"/>
    </location>
</feature>
<evidence type="ECO:0000313" key="2">
    <source>
        <dbReference type="EMBL" id="CAB9497583.1"/>
    </source>
</evidence>
<keyword evidence="3" id="KW-1185">Reference proteome</keyword>
<organism evidence="2 3">
    <name type="scientific">Seminavis robusta</name>
    <dbReference type="NCBI Taxonomy" id="568900"/>
    <lineage>
        <taxon>Eukaryota</taxon>
        <taxon>Sar</taxon>
        <taxon>Stramenopiles</taxon>
        <taxon>Ochrophyta</taxon>
        <taxon>Bacillariophyta</taxon>
        <taxon>Bacillariophyceae</taxon>
        <taxon>Bacillariophycidae</taxon>
        <taxon>Naviculales</taxon>
        <taxon>Naviculaceae</taxon>
        <taxon>Seminavis</taxon>
    </lineage>
</organism>
<dbReference type="Proteomes" id="UP001153069">
    <property type="component" value="Unassembled WGS sequence"/>
</dbReference>
<keyword evidence="1" id="KW-0732">Signal</keyword>
<evidence type="ECO:0000313" key="3">
    <source>
        <dbReference type="Proteomes" id="UP001153069"/>
    </source>
</evidence>
<name>A0A9N8D714_9STRA</name>
<protein>
    <submittedName>
        <fullName evidence="2">Uncharacterized conserved protein (DUF2358)</fullName>
    </submittedName>
</protein>
<dbReference type="PANTHER" id="PTHR34123">
    <property type="entry name" value="OS04G0578200 PROTEIN"/>
    <property type="match status" value="1"/>
</dbReference>
<dbReference type="AlphaFoldDB" id="A0A9N8D714"/>